<feature type="chain" id="PRO_5005517295" evidence="1">
    <location>
        <begin position="18"/>
        <end position="121"/>
    </location>
</feature>
<dbReference type="AlphaFoldDB" id="A0A0K8RDA1"/>
<evidence type="ECO:0000256" key="1">
    <source>
        <dbReference type="SAM" id="SignalP"/>
    </source>
</evidence>
<organism evidence="2">
    <name type="scientific">Ixodes ricinus</name>
    <name type="common">Common tick</name>
    <name type="synonym">Acarus ricinus</name>
    <dbReference type="NCBI Taxonomy" id="34613"/>
    <lineage>
        <taxon>Eukaryota</taxon>
        <taxon>Metazoa</taxon>
        <taxon>Ecdysozoa</taxon>
        <taxon>Arthropoda</taxon>
        <taxon>Chelicerata</taxon>
        <taxon>Arachnida</taxon>
        <taxon>Acari</taxon>
        <taxon>Parasitiformes</taxon>
        <taxon>Ixodida</taxon>
        <taxon>Ixodoidea</taxon>
        <taxon>Ixodidae</taxon>
        <taxon>Ixodinae</taxon>
        <taxon>Ixodes</taxon>
    </lineage>
</organism>
<name>A0A0K8RDA1_IXORI</name>
<feature type="signal peptide" evidence="1">
    <location>
        <begin position="1"/>
        <end position="17"/>
    </location>
</feature>
<evidence type="ECO:0000313" key="2">
    <source>
        <dbReference type="EMBL" id="JAA68474.1"/>
    </source>
</evidence>
<dbReference type="EMBL" id="GADI01005334">
    <property type="protein sequence ID" value="JAA68474.1"/>
    <property type="molecule type" value="mRNA"/>
</dbReference>
<proteinExistence type="evidence at transcript level"/>
<accession>A0A0K8RDA1</accession>
<protein>
    <submittedName>
        <fullName evidence="2">Putative salivary kunitz domain protein</fullName>
    </submittedName>
</protein>
<reference evidence="2" key="1">
    <citation type="submission" date="2012-12" db="EMBL/GenBank/DDBJ databases">
        <title>Identification and characterization of a phenylalanine ammonia-lyase gene family in Isatis indigotica Fort.</title>
        <authorList>
            <person name="Liu Q."/>
            <person name="Chen J."/>
            <person name="Zhou X."/>
            <person name="Di P."/>
            <person name="Xiao Y."/>
            <person name="Xuan H."/>
            <person name="Zhang L."/>
            <person name="Chen W."/>
        </authorList>
    </citation>
    <scope>NUCLEOTIDE SEQUENCE</scope>
    <source>
        <tissue evidence="2">Salivary gland</tissue>
    </source>
</reference>
<sequence>MKATIAVLCLLVAVAYAIVVDAMIVSGPIDDGALNPRCEKPENCPGKDRTVSYYDRKKGCQLIQLGANCTDNGNYQTVDECKKHCLPPPGKRTRLAWFCRWLLLFQVQINSARALNKVLKL</sequence>
<keyword evidence="1" id="KW-0732">Signal</keyword>